<dbReference type="InterPro" id="IPR013525">
    <property type="entry name" value="ABC2_TM"/>
</dbReference>
<organism evidence="10 11">
    <name type="scientific">Cryptosporidium andersoni</name>
    <dbReference type="NCBI Taxonomy" id="117008"/>
    <lineage>
        <taxon>Eukaryota</taxon>
        <taxon>Sar</taxon>
        <taxon>Alveolata</taxon>
        <taxon>Apicomplexa</taxon>
        <taxon>Conoidasida</taxon>
        <taxon>Coccidia</taxon>
        <taxon>Eucoccidiorida</taxon>
        <taxon>Eimeriorina</taxon>
        <taxon>Cryptosporidiidae</taxon>
        <taxon>Cryptosporidium</taxon>
    </lineage>
</organism>
<accession>A0A1J4MC67</accession>
<dbReference type="SUPFAM" id="SSF52540">
    <property type="entry name" value="P-loop containing nucleoside triphosphate hydrolases"/>
    <property type="match status" value="1"/>
</dbReference>
<keyword evidence="4" id="KW-0547">Nucleotide-binding</keyword>
<evidence type="ECO:0000256" key="3">
    <source>
        <dbReference type="ARBA" id="ARBA00022692"/>
    </source>
</evidence>
<dbReference type="OrthoDB" id="10255969at2759"/>
<dbReference type="PROSITE" id="PS50893">
    <property type="entry name" value="ABC_TRANSPORTER_2"/>
    <property type="match status" value="1"/>
</dbReference>
<feature type="transmembrane region" description="Helical" evidence="8">
    <location>
        <begin position="652"/>
        <end position="676"/>
    </location>
</feature>
<keyword evidence="3 8" id="KW-0812">Transmembrane</keyword>
<sequence length="790" mass="88644">MYGNPNSVPLPLANFRFETTGQRRQRNSVENEPQYSDMMKSLSIYDYGVIPTNISNHIELNSSRGGDQISSLNGAKGGSSAAAIRRSITDESLEVPIHISGGLQISKRITLITKDLSVYTTYKEGLCSGKKRMNILKSVNFIATPGQFIGIMGVSGSGKSTLLNALSGRLKASNFTVTGSILVNGYSDIDLGYLTRLVLQKDFMLPYLTVRETMDIAAGLRLPHHSKKERNEKIEEILDILGLLDIQSTLVGGISSKGLSGGEIKRLSIAIELLQGPPVLFLDEPTTGLDAARAYDLMVYLANLAHSTGMIIICSIHTPRSQAFSLFDKILVLSKGLVVGQGSPMDVLTFYNDILTIFPKNYNPADFIIDAISLVELAHKQKEAEEKLNCEVIDNKIRIVDNKVNEEPLYKFEKLSSINETSNTLFGLRVPEIYSLEDLNEIYEHSIYGENVTRSIEHYLRYTDTNHPKDLFDTLSNIDSANMRPLPNRNIFLRILYLSPIPSPIQFFREVSLLTKRASLNNWRNPKTTIGLLFVNTILGIIMGGIFFALPKKDDKDSLIMQNARNIVGFIFFFAVGITFTAIKGLVNVVTERFVMNRETFSQMYTPLSYFISIMISDFPLQHLQAFIYCTIVYFMAGVYNSDYSISIGQQFGLWTLITQVGTFSAYSFGYILSSIASNPSIVFNIFPMANVIFFLLAGYFLNLNQIPVWINWLGWLSTCRYLFTGMFLSIFIPGESFVSVTTDFFINQYALWTENYWKNLGTVFGLGIAMRILAYIFFAFLLRNKQLAS</sequence>
<comment type="caution">
    <text evidence="10">The sequence shown here is derived from an EMBL/GenBank/DDBJ whole genome shotgun (WGS) entry which is preliminary data.</text>
</comment>
<dbReference type="Pfam" id="PF01061">
    <property type="entry name" value="ABC2_membrane"/>
    <property type="match status" value="1"/>
</dbReference>
<dbReference type="GO" id="GO:0140359">
    <property type="term" value="F:ABC-type transporter activity"/>
    <property type="evidence" value="ECO:0007669"/>
    <property type="project" value="InterPro"/>
</dbReference>
<dbReference type="GO" id="GO:0016887">
    <property type="term" value="F:ATP hydrolysis activity"/>
    <property type="evidence" value="ECO:0007669"/>
    <property type="project" value="InterPro"/>
</dbReference>
<evidence type="ECO:0000256" key="2">
    <source>
        <dbReference type="ARBA" id="ARBA00022448"/>
    </source>
</evidence>
<feature type="transmembrane region" description="Helical" evidence="8">
    <location>
        <begin position="570"/>
        <end position="590"/>
    </location>
</feature>
<dbReference type="PROSITE" id="PS00211">
    <property type="entry name" value="ABC_TRANSPORTER_1"/>
    <property type="match status" value="1"/>
</dbReference>
<dbReference type="GO" id="GO:0005524">
    <property type="term" value="F:ATP binding"/>
    <property type="evidence" value="ECO:0007669"/>
    <property type="project" value="UniProtKB-KW"/>
</dbReference>
<dbReference type="SMART" id="SM00382">
    <property type="entry name" value="AAA"/>
    <property type="match status" value="1"/>
</dbReference>
<feature type="domain" description="ABC transporter" evidence="9">
    <location>
        <begin position="111"/>
        <end position="360"/>
    </location>
</feature>
<evidence type="ECO:0000256" key="6">
    <source>
        <dbReference type="ARBA" id="ARBA00022989"/>
    </source>
</evidence>
<feature type="transmembrane region" description="Helical" evidence="8">
    <location>
        <begin position="610"/>
        <end position="640"/>
    </location>
</feature>
<reference evidence="10 11" key="1">
    <citation type="submission" date="2016-10" db="EMBL/GenBank/DDBJ databases">
        <title>Reductive evolution of mitochondrial metabolism and differential evolution of invasion-related proteins in Cryptosporidium.</title>
        <authorList>
            <person name="Liu S."/>
            <person name="Roellig D.M."/>
            <person name="Guo Y."/>
            <person name="Li N."/>
            <person name="Frace M.A."/>
            <person name="Tang K."/>
            <person name="Zhang L."/>
            <person name="Feng Y."/>
            <person name="Xiao L."/>
        </authorList>
    </citation>
    <scope>NUCLEOTIDE SEQUENCE [LARGE SCALE GENOMIC DNA]</scope>
    <source>
        <strain evidence="10">30847</strain>
    </source>
</reference>
<evidence type="ECO:0000256" key="7">
    <source>
        <dbReference type="ARBA" id="ARBA00023136"/>
    </source>
</evidence>
<name>A0A1J4MC67_9CRYT</name>
<feature type="transmembrane region" description="Helical" evidence="8">
    <location>
        <begin position="761"/>
        <end position="783"/>
    </location>
</feature>
<dbReference type="InterPro" id="IPR017871">
    <property type="entry name" value="ABC_transporter-like_CS"/>
</dbReference>
<keyword evidence="2" id="KW-0813">Transport</keyword>
<dbReference type="VEuPathDB" id="CryptoDB:cand_019140"/>
<evidence type="ECO:0000259" key="9">
    <source>
        <dbReference type="PROSITE" id="PS50893"/>
    </source>
</evidence>
<dbReference type="Proteomes" id="UP000186804">
    <property type="component" value="Unassembled WGS sequence"/>
</dbReference>
<dbReference type="GO" id="GO:0016020">
    <property type="term" value="C:membrane"/>
    <property type="evidence" value="ECO:0007669"/>
    <property type="project" value="UniProtKB-SubCell"/>
</dbReference>
<dbReference type="EMBL" id="LRBS01000125">
    <property type="protein sequence ID" value="OII71075.1"/>
    <property type="molecule type" value="Genomic_DNA"/>
</dbReference>
<keyword evidence="7 8" id="KW-0472">Membrane</keyword>
<keyword evidence="5" id="KW-0067">ATP-binding</keyword>
<dbReference type="AlphaFoldDB" id="A0A1J4MC67"/>
<dbReference type="InterPro" id="IPR003593">
    <property type="entry name" value="AAA+_ATPase"/>
</dbReference>
<keyword evidence="6 8" id="KW-1133">Transmembrane helix</keyword>
<evidence type="ECO:0000256" key="1">
    <source>
        <dbReference type="ARBA" id="ARBA00004141"/>
    </source>
</evidence>
<gene>
    <name evidence="10" type="ORF">cand_019140</name>
</gene>
<keyword evidence="11" id="KW-1185">Reference proteome</keyword>
<dbReference type="InterPro" id="IPR027417">
    <property type="entry name" value="P-loop_NTPase"/>
</dbReference>
<dbReference type="RefSeq" id="XP_067066444.1">
    <property type="nucleotide sequence ID" value="XM_067212147.1"/>
</dbReference>
<evidence type="ECO:0000313" key="11">
    <source>
        <dbReference type="Proteomes" id="UP000186804"/>
    </source>
</evidence>
<dbReference type="Pfam" id="PF00005">
    <property type="entry name" value="ABC_tran"/>
    <property type="match status" value="1"/>
</dbReference>
<evidence type="ECO:0000256" key="4">
    <source>
        <dbReference type="ARBA" id="ARBA00022741"/>
    </source>
</evidence>
<dbReference type="GeneID" id="92366099"/>
<feature type="transmembrane region" description="Helical" evidence="8">
    <location>
        <begin position="530"/>
        <end position="550"/>
    </location>
</feature>
<dbReference type="Gene3D" id="3.40.50.300">
    <property type="entry name" value="P-loop containing nucleotide triphosphate hydrolases"/>
    <property type="match status" value="1"/>
</dbReference>
<comment type="subcellular location">
    <subcellularLocation>
        <location evidence="1">Membrane</location>
        <topology evidence="1">Multi-pass membrane protein</topology>
    </subcellularLocation>
</comment>
<dbReference type="InterPro" id="IPR003439">
    <property type="entry name" value="ABC_transporter-like_ATP-bd"/>
</dbReference>
<proteinExistence type="predicted"/>
<dbReference type="InterPro" id="IPR050352">
    <property type="entry name" value="ABCG_transporters"/>
</dbReference>
<feature type="transmembrane region" description="Helical" evidence="8">
    <location>
        <begin position="722"/>
        <end position="741"/>
    </location>
</feature>
<feature type="transmembrane region" description="Helical" evidence="8">
    <location>
        <begin position="682"/>
        <end position="702"/>
    </location>
</feature>
<dbReference type="PANTHER" id="PTHR48041">
    <property type="entry name" value="ABC TRANSPORTER G FAMILY MEMBER 28"/>
    <property type="match status" value="1"/>
</dbReference>
<dbReference type="PANTHER" id="PTHR48041:SF91">
    <property type="entry name" value="ABC TRANSPORTER G FAMILY MEMBER 28"/>
    <property type="match status" value="1"/>
</dbReference>
<protein>
    <submittedName>
        <fullName evidence="10">ABC-2 type transporter family protein</fullName>
    </submittedName>
</protein>
<evidence type="ECO:0000313" key="10">
    <source>
        <dbReference type="EMBL" id="OII71075.1"/>
    </source>
</evidence>
<evidence type="ECO:0000256" key="5">
    <source>
        <dbReference type="ARBA" id="ARBA00022840"/>
    </source>
</evidence>
<evidence type="ECO:0000256" key="8">
    <source>
        <dbReference type="SAM" id="Phobius"/>
    </source>
</evidence>